<sequence>MALPGPTVTVGGGSGGDGGDGGGGGGLMAKGNGGILARREGISAERCRPRCTGCPCNIFDTQSAAQSEPAANPGMLLVPEPLSSPIGLAETAPHDVDASSHGGEADAEAAAIGGVLAHLDAFA</sequence>
<proteinExistence type="predicted"/>
<dbReference type="GeneID" id="24164512"/>
<protein>
    <submittedName>
        <fullName evidence="2">Uncharacterized protein</fullName>
    </submittedName>
</protein>
<feature type="region of interest" description="Disordered" evidence="1">
    <location>
        <begin position="82"/>
        <end position="105"/>
    </location>
</feature>
<evidence type="ECO:0000313" key="2">
    <source>
        <dbReference type="EMBL" id="KJF60337.1"/>
    </source>
</evidence>
<keyword evidence="3" id="KW-1185">Reference proteome</keyword>
<organism evidence="2 3">
    <name type="scientific">Coccidioides immitis (strain RS)</name>
    <name type="common">Valley fever fungus</name>
    <dbReference type="NCBI Taxonomy" id="246410"/>
    <lineage>
        <taxon>Eukaryota</taxon>
        <taxon>Fungi</taxon>
        <taxon>Dikarya</taxon>
        <taxon>Ascomycota</taxon>
        <taxon>Pezizomycotina</taxon>
        <taxon>Eurotiomycetes</taxon>
        <taxon>Eurotiomycetidae</taxon>
        <taxon>Onygenales</taxon>
        <taxon>Onygenaceae</taxon>
        <taxon>Coccidioides</taxon>
    </lineage>
</organism>
<dbReference type="KEGG" id="cim:CIMG_12885"/>
<feature type="compositionally biased region" description="Gly residues" evidence="1">
    <location>
        <begin position="10"/>
        <end position="26"/>
    </location>
</feature>
<dbReference type="AlphaFoldDB" id="A0A0D8JSS2"/>
<dbReference type="VEuPathDB" id="FungiDB:CIMG_12885"/>
<gene>
    <name evidence="2" type="ORF">CIMG_12885</name>
</gene>
<reference evidence="3" key="2">
    <citation type="journal article" date="2010" name="Genome Res.">
        <title>Population genomic sequencing of Coccidioides fungi reveals recent hybridization and transposon control.</title>
        <authorList>
            <person name="Neafsey D.E."/>
            <person name="Barker B.M."/>
            <person name="Sharpton T.J."/>
            <person name="Stajich J.E."/>
            <person name="Park D.J."/>
            <person name="Whiston E."/>
            <person name="Hung C.-Y."/>
            <person name="McMahan C."/>
            <person name="White J."/>
            <person name="Sykes S."/>
            <person name="Heiman D."/>
            <person name="Young S."/>
            <person name="Zeng Q."/>
            <person name="Abouelleil A."/>
            <person name="Aftuck L."/>
            <person name="Bessette D."/>
            <person name="Brown A."/>
            <person name="FitzGerald M."/>
            <person name="Lui A."/>
            <person name="Macdonald J.P."/>
            <person name="Priest M."/>
            <person name="Orbach M.J."/>
            <person name="Galgiani J.N."/>
            <person name="Kirkland T.N."/>
            <person name="Cole G.T."/>
            <person name="Birren B.W."/>
            <person name="Henn M.R."/>
            <person name="Taylor J.W."/>
            <person name="Rounsley S.D."/>
        </authorList>
    </citation>
    <scope>GENOME REANNOTATION</scope>
    <source>
        <strain evidence="3">RS</strain>
    </source>
</reference>
<dbReference type="EMBL" id="GG704911">
    <property type="protein sequence ID" value="KJF60337.1"/>
    <property type="molecule type" value="Genomic_DNA"/>
</dbReference>
<evidence type="ECO:0000313" key="3">
    <source>
        <dbReference type="Proteomes" id="UP000001261"/>
    </source>
</evidence>
<dbReference type="Proteomes" id="UP000001261">
    <property type="component" value="Unassembled WGS sequence"/>
</dbReference>
<reference evidence="3" key="1">
    <citation type="journal article" date="2009" name="Genome Res.">
        <title>Comparative genomic analyses of the human fungal pathogens Coccidioides and their relatives.</title>
        <authorList>
            <person name="Sharpton T.J."/>
            <person name="Stajich J.E."/>
            <person name="Rounsley S.D."/>
            <person name="Gardner M.J."/>
            <person name="Wortman J.R."/>
            <person name="Jordar V.S."/>
            <person name="Maiti R."/>
            <person name="Kodira C.D."/>
            <person name="Neafsey D.E."/>
            <person name="Zeng Q."/>
            <person name="Hung C.-Y."/>
            <person name="McMahan C."/>
            <person name="Muszewska A."/>
            <person name="Grynberg M."/>
            <person name="Mandel M.A."/>
            <person name="Kellner E.M."/>
            <person name="Barker B.M."/>
            <person name="Galgiani J.N."/>
            <person name="Orbach M.J."/>
            <person name="Kirkland T.N."/>
            <person name="Cole G.T."/>
            <person name="Henn M.R."/>
            <person name="Birren B.W."/>
            <person name="Taylor J.W."/>
        </authorList>
    </citation>
    <scope>NUCLEOTIDE SEQUENCE [LARGE SCALE GENOMIC DNA]</scope>
    <source>
        <strain evidence="3">RS</strain>
    </source>
</reference>
<name>A0A0D8JSS2_COCIM</name>
<feature type="region of interest" description="Disordered" evidence="1">
    <location>
        <begin position="1"/>
        <end position="26"/>
    </location>
</feature>
<dbReference type="RefSeq" id="XP_004445962.1">
    <property type="nucleotide sequence ID" value="XM_004445905.1"/>
</dbReference>
<accession>A0A0D8JSS2</accession>
<evidence type="ECO:0000256" key="1">
    <source>
        <dbReference type="SAM" id="MobiDB-lite"/>
    </source>
</evidence>
<dbReference type="InParanoid" id="A0A0D8JSS2"/>